<keyword evidence="1" id="KW-0812">Transmembrane</keyword>
<organism evidence="2 3">
    <name type="scientific">Ancylostoma ceylanicum</name>
    <dbReference type="NCBI Taxonomy" id="53326"/>
    <lineage>
        <taxon>Eukaryota</taxon>
        <taxon>Metazoa</taxon>
        <taxon>Ecdysozoa</taxon>
        <taxon>Nematoda</taxon>
        <taxon>Chromadorea</taxon>
        <taxon>Rhabditida</taxon>
        <taxon>Rhabditina</taxon>
        <taxon>Rhabditomorpha</taxon>
        <taxon>Strongyloidea</taxon>
        <taxon>Ancylostomatidae</taxon>
        <taxon>Ancylostomatinae</taxon>
        <taxon>Ancylostoma</taxon>
    </lineage>
</organism>
<accession>A0A016TXG7</accession>
<evidence type="ECO:0000256" key="1">
    <source>
        <dbReference type="SAM" id="Phobius"/>
    </source>
</evidence>
<dbReference type="Proteomes" id="UP000024635">
    <property type="component" value="Unassembled WGS sequence"/>
</dbReference>
<keyword evidence="1" id="KW-0472">Membrane</keyword>
<keyword evidence="3" id="KW-1185">Reference proteome</keyword>
<keyword evidence="1" id="KW-1133">Transmembrane helix</keyword>
<protein>
    <submittedName>
        <fullName evidence="2">Uncharacterized protein</fullName>
    </submittedName>
</protein>
<dbReference type="EMBL" id="JARK01001407">
    <property type="protein sequence ID" value="EYC07322.1"/>
    <property type="molecule type" value="Genomic_DNA"/>
</dbReference>
<dbReference type="OrthoDB" id="10414692at2759"/>
<gene>
    <name evidence="2" type="primary">Acey_s0071.g591</name>
    <name evidence="2" type="ORF">Y032_0071g591</name>
</gene>
<feature type="transmembrane region" description="Helical" evidence="1">
    <location>
        <begin position="199"/>
        <end position="220"/>
    </location>
</feature>
<name>A0A016TXG7_9BILA</name>
<proteinExistence type="predicted"/>
<feature type="transmembrane region" description="Helical" evidence="1">
    <location>
        <begin position="76"/>
        <end position="97"/>
    </location>
</feature>
<evidence type="ECO:0000313" key="3">
    <source>
        <dbReference type="Proteomes" id="UP000024635"/>
    </source>
</evidence>
<feature type="transmembrane region" description="Helical" evidence="1">
    <location>
        <begin position="134"/>
        <end position="160"/>
    </location>
</feature>
<comment type="caution">
    <text evidence="2">The sequence shown here is derived from an EMBL/GenBank/DDBJ whole genome shotgun (WGS) entry which is preliminary data.</text>
</comment>
<reference evidence="3" key="1">
    <citation type="journal article" date="2015" name="Nat. Genet.">
        <title>The genome and transcriptome of the zoonotic hookworm Ancylostoma ceylanicum identify infection-specific gene families.</title>
        <authorList>
            <person name="Schwarz E.M."/>
            <person name="Hu Y."/>
            <person name="Antoshechkin I."/>
            <person name="Miller M.M."/>
            <person name="Sternberg P.W."/>
            <person name="Aroian R.V."/>
        </authorList>
    </citation>
    <scope>NUCLEOTIDE SEQUENCE</scope>
    <source>
        <strain evidence="3">HY135</strain>
    </source>
</reference>
<sequence>MSHTLYFNMLANNLKNCSAWRHDKDVFGVDQLDSLEKSQGMIRLTAGNEAGSTFTPKNVSSSFSNRHEPAFCKCILVKYILIVLFIFSSIWALFDLWLSDTFSFEKFDYLIFTHIILFIVAIIGIFGTCYESSLLMFILVGIMTTIGAIHIILMVSLTYVCFFKEDGEEEILLNFPEKYAYVELQFRAFYIYASLVTEYTFRTLLALFIAFLAFIMCQYYESDKESQTSTLRK</sequence>
<dbReference type="AlphaFoldDB" id="A0A016TXG7"/>
<evidence type="ECO:0000313" key="2">
    <source>
        <dbReference type="EMBL" id="EYC07322.1"/>
    </source>
</evidence>
<feature type="transmembrane region" description="Helical" evidence="1">
    <location>
        <begin position="109"/>
        <end position="127"/>
    </location>
</feature>